<evidence type="ECO:0000256" key="3">
    <source>
        <dbReference type="ARBA" id="ARBA00023125"/>
    </source>
</evidence>
<dbReference type="InterPro" id="IPR005119">
    <property type="entry name" value="LysR_subst-bd"/>
</dbReference>
<dbReference type="PANTHER" id="PTHR30346">
    <property type="entry name" value="TRANSCRIPTIONAL DUAL REGULATOR HCAR-RELATED"/>
    <property type="match status" value="1"/>
</dbReference>
<protein>
    <submittedName>
        <fullName evidence="7">LysR family transcriptional regulator</fullName>
    </submittedName>
</protein>
<dbReference type="RefSeq" id="WP_015399562.1">
    <property type="nucleotide sequence ID" value="NC_020302.1"/>
</dbReference>
<dbReference type="OrthoDB" id="3176554at2"/>
<gene>
    <name evidence="7" type="ORF">A605_00610</name>
</gene>
<evidence type="ECO:0000256" key="4">
    <source>
        <dbReference type="ARBA" id="ARBA00023159"/>
    </source>
</evidence>
<evidence type="ECO:0000256" key="2">
    <source>
        <dbReference type="ARBA" id="ARBA00023015"/>
    </source>
</evidence>
<dbReference type="GO" id="GO:0032993">
    <property type="term" value="C:protein-DNA complex"/>
    <property type="evidence" value="ECO:0007669"/>
    <property type="project" value="TreeGrafter"/>
</dbReference>
<dbReference type="InterPro" id="IPR036388">
    <property type="entry name" value="WH-like_DNA-bd_sf"/>
</dbReference>
<organism evidence="7 8">
    <name type="scientific">Corynebacterium halotolerans YIM 70093 = DSM 44683</name>
    <dbReference type="NCBI Taxonomy" id="1121362"/>
    <lineage>
        <taxon>Bacteria</taxon>
        <taxon>Bacillati</taxon>
        <taxon>Actinomycetota</taxon>
        <taxon>Actinomycetes</taxon>
        <taxon>Mycobacteriales</taxon>
        <taxon>Corynebacteriaceae</taxon>
        <taxon>Corynebacterium</taxon>
    </lineage>
</organism>
<dbReference type="PRINTS" id="PR00039">
    <property type="entry name" value="HTHLYSR"/>
</dbReference>
<evidence type="ECO:0000256" key="5">
    <source>
        <dbReference type="ARBA" id="ARBA00023163"/>
    </source>
</evidence>
<dbReference type="eggNOG" id="COG0583">
    <property type="taxonomic scope" value="Bacteria"/>
</dbReference>
<dbReference type="PROSITE" id="PS50931">
    <property type="entry name" value="HTH_LYSR"/>
    <property type="match status" value="1"/>
</dbReference>
<dbReference type="GO" id="GO:0003700">
    <property type="term" value="F:DNA-binding transcription factor activity"/>
    <property type="evidence" value="ECO:0007669"/>
    <property type="project" value="InterPro"/>
</dbReference>
<dbReference type="GO" id="GO:0003677">
    <property type="term" value="F:DNA binding"/>
    <property type="evidence" value="ECO:0007669"/>
    <property type="project" value="UniProtKB-KW"/>
</dbReference>
<evidence type="ECO:0000259" key="6">
    <source>
        <dbReference type="PROSITE" id="PS50931"/>
    </source>
</evidence>
<reference evidence="7 8" key="1">
    <citation type="journal article" date="2012" name="Stand. Genomic Sci.">
        <title>Genome sequence of the halotolerant bacterium Corynebacterium halotolerans type strain YIM 70093(T) (= DSM 44683(T)).</title>
        <authorList>
            <person name="Ruckert C."/>
            <person name="Albersmeier A."/>
            <person name="Al-Dilaimi A."/>
            <person name="Niehaus K."/>
            <person name="Szczepanowski R."/>
            <person name="Kalinowski J."/>
        </authorList>
    </citation>
    <scope>NUCLEOTIDE SEQUENCE [LARGE SCALE GENOMIC DNA]</scope>
    <source>
        <strain evidence="7">YIM 70093</strain>
    </source>
</reference>
<keyword evidence="3" id="KW-0238">DNA-binding</keyword>
<feature type="domain" description="HTH lysR-type" evidence="6">
    <location>
        <begin position="1"/>
        <end position="58"/>
    </location>
</feature>
<dbReference type="FunFam" id="1.10.10.10:FF:000001">
    <property type="entry name" value="LysR family transcriptional regulator"/>
    <property type="match status" value="1"/>
</dbReference>
<evidence type="ECO:0000313" key="7">
    <source>
        <dbReference type="EMBL" id="AGF71138.1"/>
    </source>
</evidence>
<dbReference type="InterPro" id="IPR036390">
    <property type="entry name" value="WH_DNA-bd_sf"/>
</dbReference>
<dbReference type="Pfam" id="PF03466">
    <property type="entry name" value="LysR_substrate"/>
    <property type="match status" value="1"/>
</dbReference>
<dbReference type="SUPFAM" id="SSF53850">
    <property type="entry name" value="Periplasmic binding protein-like II"/>
    <property type="match status" value="1"/>
</dbReference>
<dbReference type="Proteomes" id="UP000011723">
    <property type="component" value="Chromosome"/>
</dbReference>
<proteinExistence type="inferred from homology"/>
<dbReference type="InterPro" id="IPR000847">
    <property type="entry name" value="LysR_HTH_N"/>
</dbReference>
<dbReference type="HOGENOM" id="CLU_039613_6_4_11"/>
<comment type="similarity">
    <text evidence="1">Belongs to the LysR transcriptional regulatory family.</text>
</comment>
<dbReference type="SUPFAM" id="SSF46785">
    <property type="entry name" value="Winged helix' DNA-binding domain"/>
    <property type="match status" value="1"/>
</dbReference>
<evidence type="ECO:0000313" key="8">
    <source>
        <dbReference type="Proteomes" id="UP000011723"/>
    </source>
</evidence>
<dbReference type="Gene3D" id="3.40.190.10">
    <property type="entry name" value="Periplasmic binding protein-like II"/>
    <property type="match status" value="2"/>
</dbReference>
<dbReference type="EMBL" id="CP003697">
    <property type="protein sequence ID" value="AGF71138.1"/>
    <property type="molecule type" value="Genomic_DNA"/>
</dbReference>
<dbReference type="Gene3D" id="1.10.10.10">
    <property type="entry name" value="Winged helix-like DNA-binding domain superfamily/Winged helix DNA-binding domain"/>
    <property type="match status" value="1"/>
</dbReference>
<name>M1NIA3_9CORY</name>
<keyword evidence="2" id="KW-0805">Transcription regulation</keyword>
<dbReference type="PATRIC" id="fig|1121362.3.peg.115"/>
<dbReference type="AlphaFoldDB" id="M1NIA3"/>
<dbReference type="CDD" id="cd08414">
    <property type="entry name" value="PBP2_LTTR_aromatics_like"/>
    <property type="match status" value="1"/>
</dbReference>
<keyword evidence="4" id="KW-0010">Activator</keyword>
<sequence>MELRQLKYFLAVAEELNFTRAAQRLHMAQPPLSQQVKALEAELGFPLFRRTTRRVELTPAGEYLAHKVQHLFAEVDQTVSEAREIAAGARGIIRIGFVGTASYHIMPEIMAYAREELPDVRVVVEGELLTPQIEERLKQGALDLAVIRPPVTSSEIMVEELRRDPFQVALPENDPLAAEAGPLDIAGLRDRDFVSYPANAAAAISLYAAASETGFLPHVVHQADRTSTLLTLVGAGAGIAVVPAGSVSASRLPVRFRPLTGIPPIGLAVSVLEGTTDPLIGKFSEVIRRVITRKD</sequence>
<dbReference type="STRING" id="1121362.A605_00610"/>
<keyword evidence="8" id="KW-1185">Reference proteome</keyword>
<dbReference type="Pfam" id="PF00126">
    <property type="entry name" value="HTH_1"/>
    <property type="match status" value="1"/>
</dbReference>
<dbReference type="KEGG" id="chn:A605_00610"/>
<keyword evidence="5" id="KW-0804">Transcription</keyword>
<dbReference type="PANTHER" id="PTHR30346:SF0">
    <property type="entry name" value="HCA OPERON TRANSCRIPTIONAL ACTIVATOR HCAR"/>
    <property type="match status" value="1"/>
</dbReference>
<evidence type="ECO:0000256" key="1">
    <source>
        <dbReference type="ARBA" id="ARBA00009437"/>
    </source>
</evidence>
<accession>M1NIA3</accession>